<proteinExistence type="predicted"/>
<sequence length="37" mass="4457">MFFLMPHNGFLVFHWQNSVPLVQKQQYRPKAIKSLEP</sequence>
<dbReference type="EMBL" id="GBXM01086530">
    <property type="protein sequence ID" value="JAH22047.1"/>
    <property type="molecule type" value="Transcribed_RNA"/>
</dbReference>
<evidence type="ECO:0000313" key="1">
    <source>
        <dbReference type="EMBL" id="JAH22047.1"/>
    </source>
</evidence>
<organism evidence="1">
    <name type="scientific">Anguilla anguilla</name>
    <name type="common">European freshwater eel</name>
    <name type="synonym">Muraena anguilla</name>
    <dbReference type="NCBI Taxonomy" id="7936"/>
    <lineage>
        <taxon>Eukaryota</taxon>
        <taxon>Metazoa</taxon>
        <taxon>Chordata</taxon>
        <taxon>Craniata</taxon>
        <taxon>Vertebrata</taxon>
        <taxon>Euteleostomi</taxon>
        <taxon>Actinopterygii</taxon>
        <taxon>Neopterygii</taxon>
        <taxon>Teleostei</taxon>
        <taxon>Anguilliformes</taxon>
        <taxon>Anguillidae</taxon>
        <taxon>Anguilla</taxon>
    </lineage>
</organism>
<name>A0A0E9QZX1_ANGAN</name>
<reference evidence="1" key="2">
    <citation type="journal article" date="2015" name="Fish Shellfish Immunol.">
        <title>Early steps in the European eel (Anguilla anguilla)-Vibrio vulnificus interaction in the gills: Role of the RtxA13 toxin.</title>
        <authorList>
            <person name="Callol A."/>
            <person name="Pajuelo D."/>
            <person name="Ebbesson L."/>
            <person name="Teles M."/>
            <person name="MacKenzie S."/>
            <person name="Amaro C."/>
        </authorList>
    </citation>
    <scope>NUCLEOTIDE SEQUENCE</scope>
</reference>
<reference evidence="1" key="1">
    <citation type="submission" date="2014-11" db="EMBL/GenBank/DDBJ databases">
        <authorList>
            <person name="Amaro Gonzalez C."/>
        </authorList>
    </citation>
    <scope>NUCLEOTIDE SEQUENCE</scope>
</reference>
<protein>
    <submittedName>
        <fullName evidence="1">Uncharacterized protein</fullName>
    </submittedName>
</protein>
<accession>A0A0E9QZX1</accession>
<dbReference type="AlphaFoldDB" id="A0A0E9QZX1"/>